<dbReference type="PROSITE" id="PS50057">
    <property type="entry name" value="FERM_3"/>
    <property type="match status" value="1"/>
</dbReference>
<reference evidence="14" key="1">
    <citation type="submission" date="2025-05" db="UniProtKB">
        <authorList>
            <consortium name="RefSeq"/>
        </authorList>
    </citation>
    <scope>NUCLEOTIDE SEQUENCE [LARGE SCALE GENOMIC DNA]</scope>
</reference>
<dbReference type="InterPro" id="IPR029071">
    <property type="entry name" value="Ubiquitin-like_domsf"/>
</dbReference>
<dbReference type="SMART" id="SM00295">
    <property type="entry name" value="B41"/>
    <property type="match status" value="1"/>
</dbReference>
<evidence type="ECO:0000256" key="10">
    <source>
        <dbReference type="SAM" id="MobiDB-lite"/>
    </source>
</evidence>
<evidence type="ECO:0000259" key="13">
    <source>
        <dbReference type="PROSITE" id="PS50057"/>
    </source>
</evidence>
<feature type="region of interest" description="Disordered" evidence="10">
    <location>
        <begin position="827"/>
        <end position="848"/>
    </location>
</feature>
<dbReference type="Gene3D" id="3.90.190.10">
    <property type="entry name" value="Protein tyrosine phosphatase superfamily"/>
    <property type="match status" value="1"/>
</dbReference>
<feature type="region of interest" description="Disordered" evidence="10">
    <location>
        <begin position="1117"/>
        <end position="1203"/>
    </location>
</feature>
<dbReference type="SUPFAM" id="SSF50729">
    <property type="entry name" value="PH domain-like"/>
    <property type="match status" value="1"/>
</dbReference>
<evidence type="ECO:0000256" key="5">
    <source>
        <dbReference type="ARBA" id="ARBA00022490"/>
    </source>
</evidence>
<evidence type="ECO:0000313" key="14">
    <source>
        <dbReference type="Proteomes" id="UP001652620"/>
    </source>
</evidence>
<accession>A0ABM3JW29</accession>
<evidence type="ECO:0000256" key="6">
    <source>
        <dbReference type="ARBA" id="ARBA00022801"/>
    </source>
</evidence>
<evidence type="ECO:0000256" key="1">
    <source>
        <dbReference type="ARBA" id="ARBA00004245"/>
    </source>
</evidence>
<reference evidence="15" key="2">
    <citation type="submission" date="2025-08" db="UniProtKB">
        <authorList>
            <consortium name="RefSeq"/>
        </authorList>
    </citation>
    <scope>IDENTIFICATION</scope>
    <source>
        <tissue evidence="15">Adult</tissue>
    </source>
</reference>
<dbReference type="EC" id="3.1.3.48" evidence="4"/>
<feature type="compositionally biased region" description="Polar residues" evidence="10">
    <location>
        <begin position="889"/>
        <end position="917"/>
    </location>
</feature>
<dbReference type="GeneID" id="125775336"/>
<dbReference type="SUPFAM" id="SSF54236">
    <property type="entry name" value="Ubiquitin-like"/>
    <property type="match status" value="1"/>
</dbReference>
<dbReference type="InterPro" id="IPR016130">
    <property type="entry name" value="Tyr_Pase_AS"/>
</dbReference>
<evidence type="ECO:0000256" key="9">
    <source>
        <dbReference type="ARBA" id="ARBA00023212"/>
    </source>
</evidence>
<gene>
    <name evidence="15" type="primary">LOC125775336</name>
</gene>
<evidence type="ECO:0000256" key="3">
    <source>
        <dbReference type="ARBA" id="ARBA00009649"/>
    </source>
</evidence>
<dbReference type="Pfam" id="PF00373">
    <property type="entry name" value="FERM_M"/>
    <property type="match status" value="1"/>
</dbReference>
<feature type="compositionally biased region" description="Polar residues" evidence="10">
    <location>
        <begin position="1022"/>
        <end position="1036"/>
    </location>
</feature>
<dbReference type="SMART" id="SM01196">
    <property type="entry name" value="FERM_C"/>
    <property type="match status" value="1"/>
</dbReference>
<dbReference type="RefSeq" id="XP_049313446.1">
    <property type="nucleotide sequence ID" value="XM_049457489.1"/>
</dbReference>
<evidence type="ECO:0000259" key="12">
    <source>
        <dbReference type="PROSITE" id="PS50056"/>
    </source>
</evidence>
<dbReference type="InterPro" id="IPR019749">
    <property type="entry name" value="Band_41_domain"/>
</dbReference>
<feature type="region of interest" description="Disordered" evidence="10">
    <location>
        <begin position="882"/>
        <end position="949"/>
    </location>
</feature>
<proteinExistence type="inferred from homology"/>
<evidence type="ECO:0000259" key="11">
    <source>
        <dbReference type="PROSITE" id="PS50055"/>
    </source>
</evidence>
<feature type="compositionally biased region" description="Low complexity" evidence="10">
    <location>
        <begin position="940"/>
        <end position="949"/>
    </location>
</feature>
<dbReference type="SMART" id="SM00194">
    <property type="entry name" value="PTPc"/>
    <property type="match status" value="1"/>
</dbReference>
<evidence type="ECO:0000256" key="4">
    <source>
        <dbReference type="ARBA" id="ARBA00013064"/>
    </source>
</evidence>
<feature type="region of interest" description="Disordered" evidence="10">
    <location>
        <begin position="1007"/>
        <end position="1091"/>
    </location>
</feature>
<dbReference type="Pfam" id="PF00102">
    <property type="entry name" value="Y_phosphatase"/>
    <property type="match status" value="1"/>
</dbReference>
<feature type="compositionally biased region" description="Basic residues" evidence="10">
    <location>
        <begin position="1125"/>
        <end position="1136"/>
    </location>
</feature>
<comment type="similarity">
    <text evidence="3">Belongs to the protein-tyrosine phosphatase family. Non-receptor class subfamily.</text>
</comment>
<dbReference type="CDD" id="cd14473">
    <property type="entry name" value="FERM_B-lobe"/>
    <property type="match status" value="1"/>
</dbReference>
<feature type="domain" description="Tyrosine specific protein phosphatases" evidence="12">
    <location>
        <begin position="1424"/>
        <end position="1505"/>
    </location>
</feature>
<feature type="compositionally biased region" description="Low complexity" evidence="10">
    <location>
        <begin position="1137"/>
        <end position="1163"/>
    </location>
</feature>
<dbReference type="PROSITE" id="PS00383">
    <property type="entry name" value="TYR_PHOSPHATASE_1"/>
    <property type="match status" value="1"/>
</dbReference>
<dbReference type="Pfam" id="PF09380">
    <property type="entry name" value="FERM_C"/>
    <property type="match status" value="1"/>
</dbReference>
<keyword evidence="8" id="KW-0965">Cell junction</keyword>
<evidence type="ECO:0000313" key="15">
    <source>
        <dbReference type="RefSeq" id="XP_049313446.1"/>
    </source>
</evidence>
<feature type="domain" description="FERM" evidence="13">
    <location>
        <begin position="22"/>
        <end position="313"/>
    </location>
</feature>
<dbReference type="InterPro" id="IPR014352">
    <property type="entry name" value="FERM/acyl-CoA-bd_prot_sf"/>
</dbReference>
<keyword evidence="7" id="KW-0904">Protein phosphatase</keyword>
<feature type="compositionally biased region" description="Polar residues" evidence="10">
    <location>
        <begin position="1049"/>
        <end position="1061"/>
    </location>
</feature>
<dbReference type="InterPro" id="IPR019748">
    <property type="entry name" value="FERM_central"/>
</dbReference>
<dbReference type="InterPro" id="IPR011993">
    <property type="entry name" value="PH-like_dom_sf"/>
</dbReference>
<dbReference type="PANTHER" id="PTHR45706:SF1">
    <property type="entry name" value="PEZ, ISOFORM A"/>
    <property type="match status" value="1"/>
</dbReference>
<dbReference type="SUPFAM" id="SSF52799">
    <property type="entry name" value="(Phosphotyrosine protein) phosphatases II"/>
    <property type="match status" value="1"/>
</dbReference>
<dbReference type="Proteomes" id="UP001652620">
    <property type="component" value="Chromosome 1"/>
</dbReference>
<name>A0ABM3JW29_BACDO</name>
<feature type="domain" description="Tyrosine-protein phosphatase" evidence="11">
    <location>
        <begin position="1252"/>
        <end position="1514"/>
    </location>
</feature>
<dbReference type="Gene3D" id="1.20.80.10">
    <property type="match status" value="1"/>
</dbReference>
<evidence type="ECO:0000256" key="2">
    <source>
        <dbReference type="ARBA" id="ARBA00004282"/>
    </source>
</evidence>
<keyword evidence="14" id="KW-1185">Reference proteome</keyword>
<dbReference type="CDD" id="cd17099">
    <property type="entry name" value="FERM_F1_PTPN14_like"/>
    <property type="match status" value="1"/>
</dbReference>
<dbReference type="PRINTS" id="PR00935">
    <property type="entry name" value="BAND41"/>
</dbReference>
<dbReference type="CDD" id="cd13188">
    <property type="entry name" value="FERM_C_PTPN14_PTPN21"/>
    <property type="match status" value="1"/>
</dbReference>
<dbReference type="SUPFAM" id="SSF47031">
    <property type="entry name" value="Second domain of FERM"/>
    <property type="match status" value="1"/>
</dbReference>
<dbReference type="SMART" id="SM00404">
    <property type="entry name" value="PTPc_motif"/>
    <property type="match status" value="1"/>
</dbReference>
<dbReference type="Pfam" id="PF09379">
    <property type="entry name" value="FERM_N"/>
    <property type="match status" value="1"/>
</dbReference>
<dbReference type="Gene3D" id="2.30.29.30">
    <property type="entry name" value="Pleckstrin-homology domain (PH domain)/Phosphotyrosine-binding domain (PTB)"/>
    <property type="match status" value="1"/>
</dbReference>
<comment type="subcellular location">
    <subcellularLocation>
        <location evidence="2">Cell junction</location>
    </subcellularLocation>
    <subcellularLocation>
        <location evidence="1">Cytoplasm</location>
        <location evidence="1">Cytoskeleton</location>
    </subcellularLocation>
</comment>
<dbReference type="PROSITE" id="PS50056">
    <property type="entry name" value="TYR_PHOSPHATASE_2"/>
    <property type="match status" value="1"/>
</dbReference>
<feature type="compositionally biased region" description="Low complexity" evidence="10">
    <location>
        <begin position="835"/>
        <end position="847"/>
    </location>
</feature>
<organism evidence="14 15">
    <name type="scientific">Bactrocera dorsalis</name>
    <name type="common">Oriental fruit fly</name>
    <name type="synonym">Dacus dorsalis</name>
    <dbReference type="NCBI Taxonomy" id="27457"/>
    <lineage>
        <taxon>Eukaryota</taxon>
        <taxon>Metazoa</taxon>
        <taxon>Ecdysozoa</taxon>
        <taxon>Arthropoda</taxon>
        <taxon>Hexapoda</taxon>
        <taxon>Insecta</taxon>
        <taxon>Pterygota</taxon>
        <taxon>Neoptera</taxon>
        <taxon>Endopterygota</taxon>
        <taxon>Diptera</taxon>
        <taxon>Brachycera</taxon>
        <taxon>Muscomorpha</taxon>
        <taxon>Tephritoidea</taxon>
        <taxon>Tephritidae</taxon>
        <taxon>Bactrocera</taxon>
        <taxon>Bactrocera</taxon>
    </lineage>
</organism>
<sequence>MIMPLKFLKKYRQYNVTSKSLFVISVHHLLETSTTVDCTISSESKGQECLDNVCQRLNLQKPEFFGLRYVVKGKEDELKWVDLERSLSRQLEKYAASTKIYLRVRHYVDPLRSDDLTRCYYFLQLKSDIYEGKIICDIRTAILLALYCRQAEYDSHQNDKQTKDNLKKSLVLPKNLQGLANDDNLLDSLIMEVLQQNAGIQHLQQSKAEEMYIQCCQQLDGYGEERFPAKDTLGNDLLLGLAINGMVVMADNGRQYFPWKESQTVSIDKRTIKIEQNKTDGSIVGSFIFPDAETARYFWKLCVTQHKFFKRYIDEESASSVGDAESANGNSMSVTGGGGGVLAGGMDAYAYGDFNDSREDLLLEQQQRAIYNPNAITSGGVGGGGVGALSAVNPEFMSAPALHHGLLASTHASNALMSSNISLAASHQSGGGGGGPNGAMHSHSVGAIAPSWLAKEYGHEYASTQHLSNSMLDTRLQQSSSCLDLSNNNANNIGGVAAFHSSSNNIVHGHLGGSVTNNGSNVALHGVDAHERERLKAMLPTYRPAPDYETAVQLKYHTPASELHHPQMNSYANYQPQLASSASAVAMAGTPAASGAIYYAGSQPDVHNAAAIYGDGVLLSQLAPHRYPDVAQPAAAMHAQHHHLTAAGVTMAPGGHSNSVSGGGAYIDLGHRLQMVRSKPPPPYPVNRLNSSSTPDLAVASHRPLMGYRSYVSGSSPDLVSNRNLPNAQYPYVHSSSVGAAQAVGSVAATNHALMQPHSSYMGAGHIGHSQPYLPHGTFENLNMIEEQPSILSQLRQDYLFLPPSYAEPNTATSNSNNIYRQTSPSVQAQPLPQVPQSQTHQQQQLQVNASNASLQRNTLNGSIEPIYENVPHARYVAAEPVVQRNMEQRSSGSSATSEAMRNRTASIQSAPGGTHTQPQPQQQMPPVPAVRHHHHHQHQQQQQQQQQALQQQQQALLQQQQAQAHAQAQAQQQQAEAEAAAAAALNMHKYAERAASTELQFLEPTPPQRAVRAASAAPTVGHNSGSNHQQQSMMQTPPPRQHHHAHKTQQLMQNAASGSPSVVDAAAATSPNNVGARAHTTSSLHDDSTDSMLHAAQQQFSAMNISSISSNVSVSAAATMQHSASHHQHHHHRSHNSSLLDSTANSSNTTHSSNTTNSSNTTGKEGKRKKIWNILGRSKTPDKQKSATLGREKASSSNAAKTAAKVKLAQDDLNLMHRWSTGVSRLQPISGQYSKDKLCPILTEKLNDPQLFMEFESIPKRCENASYDWALMEENAKKNSDPNFLPYDYNRVSITPTWENKTGYVNASRISATVGTNQRFYIIAQSPQDKLTTNIFWQCVWEADVYLIVKLSEGLNYMPPNSNQRLEFDQFQVYQEFSQTTDRCITSKLRLFHIPSRRYRSVWHLNYTNWGEQNCPLEVNHFLDFLEELNSVRMASANEVPPGHNTNPPVLIHCLEGGGRSGVTLTADLLLYTLDHNEDLDIPRVIGQLRDQRDSIIPSLAQYKFIYSLLITYLKRTRLI</sequence>
<keyword evidence="5" id="KW-0963">Cytoplasm</keyword>
<keyword evidence="9" id="KW-0206">Cytoskeleton</keyword>
<feature type="compositionally biased region" description="Basic and acidic residues" evidence="10">
    <location>
        <begin position="1180"/>
        <end position="1195"/>
    </location>
</feature>
<keyword evidence="6" id="KW-0378">Hydrolase</keyword>
<evidence type="ECO:0000256" key="7">
    <source>
        <dbReference type="ARBA" id="ARBA00022912"/>
    </source>
</evidence>
<dbReference type="Gene3D" id="3.10.20.90">
    <property type="entry name" value="Phosphatidylinositol 3-kinase Catalytic Subunit, Chain A, domain 1"/>
    <property type="match status" value="1"/>
</dbReference>
<dbReference type="InterPro" id="IPR000387">
    <property type="entry name" value="Tyr_Pase_dom"/>
</dbReference>
<dbReference type="PRINTS" id="PR00700">
    <property type="entry name" value="PRTYPHPHTASE"/>
</dbReference>
<dbReference type="InterPro" id="IPR018979">
    <property type="entry name" value="FERM_N"/>
</dbReference>
<protein>
    <recommendedName>
        <fullName evidence="4">protein-tyrosine-phosphatase</fullName>
        <ecNumber evidence="4">3.1.3.48</ecNumber>
    </recommendedName>
</protein>
<dbReference type="PROSITE" id="PS50055">
    <property type="entry name" value="TYR_PHOSPHATASE_PTP"/>
    <property type="match status" value="1"/>
</dbReference>
<dbReference type="InterPro" id="IPR000242">
    <property type="entry name" value="PTP_cat"/>
</dbReference>
<dbReference type="InterPro" id="IPR000299">
    <property type="entry name" value="FERM_domain"/>
</dbReference>
<dbReference type="InterPro" id="IPR003595">
    <property type="entry name" value="Tyr_Pase_cat"/>
</dbReference>
<evidence type="ECO:0000256" key="8">
    <source>
        <dbReference type="ARBA" id="ARBA00022949"/>
    </source>
</evidence>
<dbReference type="InterPro" id="IPR029021">
    <property type="entry name" value="Prot-tyrosine_phosphatase-like"/>
</dbReference>
<dbReference type="InterPro" id="IPR041782">
    <property type="entry name" value="PTPN14/21_FERM_C"/>
</dbReference>
<dbReference type="InterPro" id="IPR018980">
    <property type="entry name" value="FERM_PH-like_C"/>
</dbReference>
<dbReference type="PANTHER" id="PTHR45706">
    <property type="entry name" value="TYROSINE-PROTEIN PHOSPHATASE"/>
    <property type="match status" value="1"/>
</dbReference>
<dbReference type="InterPro" id="IPR035963">
    <property type="entry name" value="FERM_2"/>
</dbReference>